<gene>
    <name evidence="2" type="ORF">DFP97_122113</name>
</gene>
<reference evidence="2 3" key="1">
    <citation type="submission" date="2018-07" db="EMBL/GenBank/DDBJ databases">
        <title>Genomic Encyclopedia of Type Strains, Phase III (KMG-III): the genomes of soil and plant-associated and newly described type strains.</title>
        <authorList>
            <person name="Whitman W."/>
        </authorList>
    </citation>
    <scope>NUCLEOTIDE SEQUENCE [LARGE SCALE GENOMIC DNA]</scope>
    <source>
        <strain evidence="2 3">CECT 7506</strain>
    </source>
</reference>
<dbReference type="Pfam" id="PF09823">
    <property type="entry name" value="DUF2357"/>
    <property type="match status" value="1"/>
</dbReference>
<evidence type="ECO:0000313" key="3">
    <source>
        <dbReference type="Proteomes" id="UP000252415"/>
    </source>
</evidence>
<feature type="domain" description="DUF2357" evidence="1">
    <location>
        <begin position="127"/>
        <end position="290"/>
    </location>
</feature>
<proteinExistence type="predicted"/>
<dbReference type="RefSeq" id="WP_114383771.1">
    <property type="nucleotide sequence ID" value="NZ_QPJD01000022.1"/>
</dbReference>
<dbReference type="OrthoDB" id="1632997at2"/>
<dbReference type="Proteomes" id="UP000252415">
    <property type="component" value="Unassembled WGS sequence"/>
</dbReference>
<dbReference type="EMBL" id="QPJD01000022">
    <property type="protein sequence ID" value="RCW41677.1"/>
    <property type="molecule type" value="Genomic_DNA"/>
</dbReference>
<name>A0A368VQW4_9BACL</name>
<dbReference type="AlphaFoldDB" id="A0A368VQW4"/>
<protein>
    <submittedName>
        <fullName evidence="2">Uncharacterized protein DUF2357</fullName>
    </submittedName>
</protein>
<evidence type="ECO:0000259" key="1">
    <source>
        <dbReference type="Pfam" id="PF09823"/>
    </source>
</evidence>
<organism evidence="2 3">
    <name type="scientific">Paenibacillus prosopidis</name>
    <dbReference type="NCBI Taxonomy" id="630520"/>
    <lineage>
        <taxon>Bacteria</taxon>
        <taxon>Bacillati</taxon>
        <taxon>Bacillota</taxon>
        <taxon>Bacilli</taxon>
        <taxon>Bacillales</taxon>
        <taxon>Paenibacillaceae</taxon>
        <taxon>Paenibacillus</taxon>
    </lineage>
</organism>
<accession>A0A368VQW4</accession>
<sequence length="608" mass="72111">MALQYSSTPKSESVSLESVGISFLYNNIHHNKVEIFYTKEEVLGEAMSFELTENKLVSILFRANDKNARLYMYGLESLTDEKLELDENGDVYLKPSATPIALYAKDYYPLIPGTYLARIITEGTTYYLPFKVRTKQVTEDQLEIMKKDLEDTVRGLAIDFVKKVYSAADNQNKALPPQLLRQFMMIKKHYPSVMAALTDIYKKANYRIRKEYRWTREYRARQIDHVTVRTLQTKSFHEGQLRTPVNAIDYDLPENRWVKFIIRNVLALLDKFEDSLNSYKEQVICELEELQKFQFQESTRREIVEKERVSLLLEDYREFVHRMKSGFQMVVHAPWYQEITNKTFTHIPHNLQSDSRYRALFQLHRDLKEEELEVFIDPAVTYQWKRTDKLYEMWGYIQILKLLFKLGFKPKSGWLYDSLVEDKSLLIPYLPSGEKIVMLKDDLRIHYFYDAVLPITASGTALERAPLYMGKNNRPDGRIDYFKQDIYVGSLVIDFKYRPMSNFWQNSYYSLMSRPKEMEQLIAYKRDSNSKYLYGEEKGKRFREMYSPRPVREVWALYAEAKDSLQKHLFFNDDSIHIFPMNPGQDFTEMLDQLQTIVNFMDGMLDHM</sequence>
<evidence type="ECO:0000313" key="2">
    <source>
        <dbReference type="EMBL" id="RCW41677.1"/>
    </source>
</evidence>
<dbReference type="InterPro" id="IPR018633">
    <property type="entry name" value="DUF2357"/>
</dbReference>
<keyword evidence="3" id="KW-1185">Reference proteome</keyword>
<comment type="caution">
    <text evidence="2">The sequence shown here is derived from an EMBL/GenBank/DDBJ whole genome shotgun (WGS) entry which is preliminary data.</text>
</comment>